<organism evidence="3 4">
    <name type="scientific">Membranihabitans marinus</name>
    <dbReference type="NCBI Taxonomy" id="1227546"/>
    <lineage>
        <taxon>Bacteria</taxon>
        <taxon>Pseudomonadati</taxon>
        <taxon>Bacteroidota</taxon>
        <taxon>Saprospiria</taxon>
        <taxon>Saprospirales</taxon>
        <taxon>Saprospiraceae</taxon>
        <taxon>Membranihabitans</taxon>
    </lineage>
</organism>
<evidence type="ECO:0000313" key="3">
    <source>
        <dbReference type="EMBL" id="MBY5956971.1"/>
    </source>
</evidence>
<name>A0A953HUY0_9BACT</name>
<comment type="caution">
    <text evidence="3">The sequence shown here is derived from an EMBL/GenBank/DDBJ whole genome shotgun (WGS) entry which is preliminary data.</text>
</comment>
<feature type="compositionally biased region" description="Polar residues" evidence="1">
    <location>
        <begin position="1903"/>
        <end position="1917"/>
    </location>
</feature>
<accession>A0A953HUY0</accession>
<feature type="domain" description="Gliding motility protein SprA N-terminal" evidence="2">
    <location>
        <begin position="1101"/>
        <end position="1612"/>
    </location>
</feature>
<feature type="region of interest" description="Disordered" evidence="1">
    <location>
        <begin position="2295"/>
        <end position="2325"/>
    </location>
</feature>
<dbReference type="Pfam" id="PF14349">
    <property type="entry name" value="SprA_N"/>
    <property type="match status" value="2"/>
</dbReference>
<reference evidence="3" key="1">
    <citation type="submission" date="2021-06" db="EMBL/GenBank/DDBJ databases">
        <title>44 bacteria genomes isolated from Dapeng, Shenzhen.</title>
        <authorList>
            <person name="Zheng W."/>
            <person name="Yu S."/>
            <person name="Huang Y."/>
        </authorList>
    </citation>
    <scope>NUCLEOTIDE SEQUENCE</scope>
    <source>
        <strain evidence="3">DP5N28-2</strain>
    </source>
</reference>
<proteinExistence type="predicted"/>
<feature type="region of interest" description="Disordered" evidence="1">
    <location>
        <begin position="1903"/>
        <end position="1937"/>
    </location>
</feature>
<dbReference type="Proteomes" id="UP000753961">
    <property type="component" value="Unassembled WGS sequence"/>
</dbReference>
<dbReference type="InterPro" id="IPR026377">
    <property type="entry name" value="Cell_surface_SprA"/>
</dbReference>
<protein>
    <submittedName>
        <fullName evidence="3">Cell surface protein SprA</fullName>
    </submittedName>
</protein>
<dbReference type="NCBIfam" id="TIGR04189">
    <property type="entry name" value="surface_SprA"/>
    <property type="match status" value="1"/>
</dbReference>
<dbReference type="EMBL" id="JAHVHU010000002">
    <property type="protein sequence ID" value="MBY5956971.1"/>
    <property type="molecule type" value="Genomic_DNA"/>
</dbReference>
<sequence length="2412" mass="274693">MNFDFDLKFRDIAVIALSVNILLLCSWTIEANGPHDLPLSTHWSKNQSKVRDTVPGIGNIGKYLTQPNQENPFDLKDPPLLEDKVQYDPESNTYNFINQLGDEYRPYSPTMTFSEYLQYRKEQQEQEYLNRISGVTPGGGLDLDPMEKIDVSKNLADRLFGGSEIDIRPRGSVDITLGYEYQNVENPILLERQQRYGGLDFDMPIRLDVEGSIGNKLNLKFNWDNKSTFNFDQNLKINYDTDNFSEDEIIKTIDAGYVSLPLNSQLIHGSENLFGVKLGTQFGRLRLTTILSQQNSEQKDLNIEGGGEVQEFEVDADNYDENRHFFLAHYFRENFEEALSILPQVRSLYKITRTEVWVTNDRNQVEDSRDILAIADLGETDKIFNQNPNFQNPPVVVNPDITGDGLPDNSSNSIYDAITSSGSIRNLDMAVATLTSQFRLEQSRDFEKVGARLLRPSEYRLDPDLGYISLTTALRPDQVLAVSYEYEYNGEKYQVGEFSTDLPLNPDTTTVLFTKLLKATTQNVDLPLWDLMMKNFYSIGAYQVSQEDFRLDIFYEDPGKSLKRYLPTEKYENLPLLNLFGLDQLTTTGDPQPGGDGQFDFVNGVTFNLNTGRMMFPTLEPFGSNLAERLDDPELIEKFVYQELYDSTIVVAREFTEKNRFLIKGRYKASASDEYDLRAFNVPRGSVKVYAGSQELIEGVDYEVNYGLGKVRITNSAYTGPGVNIRVSYEDQGLFNLNRKNMVGLRADYAFSDELNVGATYMHLWERPFTQKVNYGEDPINNRIVGLDMNMSKPAPWITRFLNNLPLINTTSESSVDLAVEGAWLKPGHSKAIDVDSTGGTAYLDDFEGSSTGIDLRLPTTDWVISSIPQNDLNNNNPKFPESTLTNSMLTGVNRANMSWYRLESIYADNSNPYTRAIPIREIFPNREIDLQFASTFLTFDVTYDPTKRGPYNYDVPDGTEFSAGLDPDGNLRRPESRWGGIMRSLQRNDFEAANVEYIEMWVMNPFMEQPDGTQLESGGKMYINLGNVSEDIVKDGRMFFENGLPVPGSNAPLDTTNLGVVPRIRNITRSFDPNPENRAKQDVGYDGLSDDEERSFFAEYLQAIQSLNANAREEIENDPSNDNYVSFRSFPENYTDVLERYAKSNNYEGNSKASEGRTLESNTNMPDNEDLNNDNTLNESEAYFEYEIPIEYDPNTGGIQQMDFITDTIKSSSGAVWYRLKIPIQDFDRKVGSIKDFRSIRFMRMYMSGFKSRAIFRFAKLELVNNTWRRYTKSLSQPGIGEPNPISDDIDFDVNVVNIEENSGKFPFQYKVPPGIKREVSYATVNNIAQNEQSIAMDICNLPHGEAAAIYKIIGRFDFRDFERLKMFVHAEEKKEKLNDGDLSVFLRLGSDFSNNYYEYEIPLVISRLENVGSVSTGSLEYVNEVWKRENSFDFPLDLFVNTKIERNAEGAPETIPYVVSDPDKPSNKVRVVGNPTLGDPKAVMIGVRNTAEDHLNKCGEIWVNELRMQGLNEEGGMAALARLDVQLADLGRVNFASNFSTVGWGTLDQKLIQRQKERMFDYNVSTNLQLNKLLPDQWNLSIPFFAQYSNATATPKYDPYDNDLTLDQKLETVAPAERDSVRDQAIIREVRKTISLDNVRVMRGNQADQKPKPWDVQNFSVSYSKTTSIQSDPIIEEDKIEQQRGALDYNYSAQPLYITPLKNAIANDKFLKFLSEFNFNPIPSNLAFRNELNRFQSTTEYRFMEPEFSDWYTKRFTWDRNYNLAWNLTRSLRLNFDAISNSIIDELPVLDENRNPYDPSEIRDTLWNNLTNLGRPKNYQHKVNLTYALPFKYLPFLDFIDVGTQLSTTYTWSAAALNAQEFGNIIQNSQSRSVNANVNFLQLYNKVGYLKAVNDFQLGQPATNGNARSRQRPGTSSQDADQDSRSSGSSGPGIAETALLRPLMSLRTIKFNYTENFSSVVPGFTPEPKFLGMNEAWSAPGIGYILGVQPTDQWLNSLVSGSEQYITNTILLNQEVVRNRTQRIDASMDVEPFRDFKITVTANKNFVENNFEFFKVQEAGGDFKHLAPRDVGSYSVSFFSLNTFMKNDTAYVQNLFSTFEDNREAISQRLGDGEHALDGPEYTEGHGRYQQEVLVPAFLAAYTDKDPTKSTLKFLDVSPKLNWQLNYNGLSKIPFFNELFSNFALRHGYQSNLNINSFRTDRDYEPESPMDNINELTGNYYSEYEIPDVVISEQFNPLLGIEVRTKNDFNFSVDYVKSRNLALSLTNYQLNENNSSEIRIGFGATLKNVNLPFGSGGEKRRPSRPQPGSVQQPGQNRSSRDAEAGNDIIVQVDFSYGNNISVIHLFDSEIQPQVSSGARNISMRPTVDYELNDKMTIRLYGEYNRTVPWTSNSYPITRFKTGTTIRYKLD</sequence>
<feature type="compositionally biased region" description="Polar residues" evidence="1">
    <location>
        <begin position="1146"/>
        <end position="1167"/>
    </location>
</feature>
<feature type="domain" description="Gliding motility protein SprA N-terminal" evidence="2">
    <location>
        <begin position="83"/>
        <end position="368"/>
    </location>
</feature>
<dbReference type="RefSeq" id="WP_222578485.1">
    <property type="nucleotide sequence ID" value="NZ_JAHVHU010000002.1"/>
</dbReference>
<feature type="region of interest" description="Disordered" evidence="1">
    <location>
        <begin position="1146"/>
        <end position="1176"/>
    </location>
</feature>
<evidence type="ECO:0000313" key="4">
    <source>
        <dbReference type="Proteomes" id="UP000753961"/>
    </source>
</evidence>
<evidence type="ECO:0000259" key="2">
    <source>
        <dbReference type="Pfam" id="PF14349"/>
    </source>
</evidence>
<gene>
    <name evidence="3" type="primary">sprA</name>
    <name evidence="3" type="ORF">KUV50_02410</name>
</gene>
<dbReference type="InterPro" id="IPR025684">
    <property type="entry name" value="SprA_N_dom"/>
</dbReference>
<feature type="compositionally biased region" description="Polar residues" evidence="1">
    <location>
        <begin position="2308"/>
        <end position="2319"/>
    </location>
</feature>
<keyword evidence="4" id="KW-1185">Reference proteome</keyword>
<evidence type="ECO:0000256" key="1">
    <source>
        <dbReference type="SAM" id="MobiDB-lite"/>
    </source>
</evidence>